<dbReference type="EMBL" id="JAMQOL010000099">
    <property type="protein sequence ID" value="MCM4085149.1"/>
    <property type="molecule type" value="Genomic_DNA"/>
</dbReference>
<dbReference type="RefSeq" id="WP_251804881.1">
    <property type="nucleotide sequence ID" value="NZ_JAMQOL010000099.1"/>
</dbReference>
<proteinExistence type="predicted"/>
<evidence type="ECO:0000313" key="1">
    <source>
        <dbReference type="EMBL" id="MCM4085149.1"/>
    </source>
</evidence>
<comment type="caution">
    <text evidence="1">The sequence shown here is derived from an EMBL/GenBank/DDBJ whole genome shotgun (WGS) entry which is preliminary data.</text>
</comment>
<keyword evidence="2" id="KW-1185">Reference proteome</keyword>
<organism evidence="1 2">
    <name type="scientific">Paractinoplanes hotanensis</name>
    <dbReference type="NCBI Taxonomy" id="2906497"/>
    <lineage>
        <taxon>Bacteria</taxon>
        <taxon>Bacillati</taxon>
        <taxon>Actinomycetota</taxon>
        <taxon>Actinomycetes</taxon>
        <taxon>Micromonosporales</taxon>
        <taxon>Micromonosporaceae</taxon>
        <taxon>Paractinoplanes</taxon>
    </lineage>
</organism>
<protein>
    <submittedName>
        <fullName evidence="1">Uncharacterized protein</fullName>
    </submittedName>
</protein>
<evidence type="ECO:0000313" key="2">
    <source>
        <dbReference type="Proteomes" id="UP001523216"/>
    </source>
</evidence>
<gene>
    <name evidence="1" type="ORF">LXN57_47255</name>
</gene>
<reference evidence="1 2" key="1">
    <citation type="submission" date="2022-06" db="EMBL/GenBank/DDBJ databases">
        <title>Actinoplanes abujensis sp. nov., isolated from Nigerian arid soil.</title>
        <authorList>
            <person name="Ding P."/>
        </authorList>
    </citation>
    <scope>NUCLEOTIDE SEQUENCE [LARGE SCALE GENOMIC DNA]</scope>
    <source>
        <strain evidence="2">TRM88002</strain>
    </source>
</reference>
<sequence length="86" mass="9130">MRRTIRVGIPGGSSVGDQLVDHAVGQPLGAGLRYPEQATLLRAERNGTIAALVVEYGTSDAVGRVRVRVQATPKVVIEDEGEFSQS</sequence>
<accession>A0ABT0YGF5</accession>
<name>A0ABT0YGF5_9ACTN</name>
<dbReference type="Proteomes" id="UP001523216">
    <property type="component" value="Unassembled WGS sequence"/>
</dbReference>